<dbReference type="PATRIC" id="fig|273677.3.peg.2451"/>
<dbReference type="Pfam" id="PF07081">
    <property type="entry name" value="DUF1349"/>
    <property type="match status" value="1"/>
</dbReference>
<dbReference type="OrthoDB" id="9808724at2"/>
<dbReference type="GeneID" id="91432651"/>
<dbReference type="Proteomes" id="UP000024001">
    <property type="component" value="Unassembled WGS sequence"/>
</dbReference>
<evidence type="ECO:0008006" key="3">
    <source>
        <dbReference type="Google" id="ProtNLM"/>
    </source>
</evidence>
<sequence>MTVYIPTIETPFRPFPDDRWSVDPASGSIRVSSIPGTDIFTDPGGDDGGQVTSSTLHNAATLLTDAPAGDFQLSARVRVRFAGTFDAGVLFVRHDRETWAKLCFEFSPRGQGMIVSVVNNRVSDDANAFTVDGEHVHLRVSRKGTVFAFHASLDGERWELIRAFSLPSAHEPLEVGFEAQSPQSEGCDVVFDEPRLEERTISDFRDES</sequence>
<proteinExistence type="predicted"/>
<name>A0A031FMT1_9MICO</name>
<dbReference type="Gene3D" id="2.60.120.200">
    <property type="match status" value="1"/>
</dbReference>
<protein>
    <recommendedName>
        <fullName evidence="3">DUF1349 domain-containing protein</fullName>
    </recommendedName>
</protein>
<evidence type="ECO:0000313" key="1">
    <source>
        <dbReference type="EMBL" id="EZP26139.1"/>
    </source>
</evidence>
<evidence type="ECO:0000313" key="2">
    <source>
        <dbReference type="Proteomes" id="UP000024001"/>
    </source>
</evidence>
<dbReference type="EMBL" id="JFYO01000007">
    <property type="protein sequence ID" value="EZP26139.1"/>
    <property type="molecule type" value="Genomic_DNA"/>
</dbReference>
<comment type="caution">
    <text evidence="1">The sequence shown here is derived from an EMBL/GenBank/DDBJ whole genome shotgun (WGS) entry which is preliminary data.</text>
</comment>
<reference evidence="1 2" key="1">
    <citation type="submission" date="2014-03" db="EMBL/GenBank/DDBJ databases">
        <title>Draft Genome Sequences of 13 Willow Endophytes.</title>
        <authorList>
            <person name="Gan H.Y."/>
            <person name="Gan H.M."/>
            <person name="Savka M.A."/>
            <person name="Hudson A.O."/>
        </authorList>
    </citation>
    <scope>NUCLEOTIDE SEQUENCE [LARGE SCALE GENOMIC DNA]</scope>
    <source>
        <strain evidence="1 2">RIT293</strain>
    </source>
</reference>
<dbReference type="RefSeq" id="WP_036312926.1">
    <property type="nucleotide sequence ID" value="NZ_CP031421.1"/>
</dbReference>
<accession>A0A031FMT1</accession>
<dbReference type="SUPFAM" id="SSF49899">
    <property type="entry name" value="Concanavalin A-like lectins/glucanases"/>
    <property type="match status" value="1"/>
</dbReference>
<gene>
    <name evidence="1" type="ORF">BW34_02471</name>
</gene>
<keyword evidence="2" id="KW-1185">Reference proteome</keyword>
<dbReference type="PANTHER" id="PTHR35332:SF2">
    <property type="entry name" value="REGULATION OF ENOLASE PROTEIN 1"/>
    <property type="match status" value="1"/>
</dbReference>
<organism evidence="1 2">
    <name type="scientific">Microbacterium oleivorans</name>
    <dbReference type="NCBI Taxonomy" id="273677"/>
    <lineage>
        <taxon>Bacteria</taxon>
        <taxon>Bacillati</taxon>
        <taxon>Actinomycetota</taxon>
        <taxon>Actinomycetes</taxon>
        <taxon>Micrococcales</taxon>
        <taxon>Microbacteriaceae</taxon>
        <taxon>Microbacterium</taxon>
    </lineage>
</organism>
<dbReference type="AlphaFoldDB" id="A0A031FMT1"/>
<dbReference type="PANTHER" id="PTHR35332">
    <property type="entry name" value="REGULATION OF ENOLASE PROTEIN 1"/>
    <property type="match status" value="1"/>
</dbReference>
<dbReference type="InterPro" id="IPR013320">
    <property type="entry name" value="ConA-like_dom_sf"/>
</dbReference>
<dbReference type="KEGG" id="moo:BWL13_02290"/>
<dbReference type="eggNOG" id="COG3506">
    <property type="taxonomic scope" value="Bacteria"/>
</dbReference>
<dbReference type="InterPro" id="IPR009784">
    <property type="entry name" value="DUF1349"/>
</dbReference>